<evidence type="ECO:0000313" key="4">
    <source>
        <dbReference type="Proteomes" id="UP000239406"/>
    </source>
</evidence>
<evidence type="ECO:0000259" key="1">
    <source>
        <dbReference type="PROSITE" id="PS51819"/>
    </source>
</evidence>
<accession>A0A2S5T861</accession>
<gene>
    <name evidence="2" type="ORF">C1702_01870</name>
    <name evidence="3" type="ORF">EV676_10717</name>
</gene>
<feature type="domain" description="VOC" evidence="1">
    <location>
        <begin position="7"/>
        <end position="118"/>
    </location>
</feature>
<dbReference type="InterPro" id="IPR037523">
    <property type="entry name" value="VOC_core"/>
</dbReference>
<organism evidence="2 4">
    <name type="scientific">Caldimonas thermodepolymerans</name>
    <dbReference type="NCBI Taxonomy" id="215580"/>
    <lineage>
        <taxon>Bacteria</taxon>
        <taxon>Pseudomonadati</taxon>
        <taxon>Pseudomonadota</taxon>
        <taxon>Betaproteobacteria</taxon>
        <taxon>Burkholderiales</taxon>
        <taxon>Sphaerotilaceae</taxon>
        <taxon>Caldimonas</taxon>
    </lineage>
</organism>
<dbReference type="RefSeq" id="WP_104355984.1">
    <property type="nucleotide sequence ID" value="NZ_CALFFA010000013.1"/>
</dbReference>
<dbReference type="Pfam" id="PF00903">
    <property type="entry name" value="Glyoxalase"/>
    <property type="match status" value="1"/>
</dbReference>
<proteinExistence type="predicted"/>
<dbReference type="EMBL" id="PSNY01000002">
    <property type="protein sequence ID" value="PPE71194.1"/>
    <property type="molecule type" value="Genomic_DNA"/>
</dbReference>
<evidence type="ECO:0000313" key="5">
    <source>
        <dbReference type="Proteomes" id="UP000294772"/>
    </source>
</evidence>
<dbReference type="OrthoDB" id="9813630at2"/>
<sequence length="138" mass="15213">MTEAIRSLDHIQLPIPPRTAPVARAFYEGLLGLKEVRDPGLDYPGVLRYSLGWQRLDLSEGYYTGVAPQAHLALRVVDVARLADALEAAGHRVDRSAFTDGRVYVEDPFGNRLELVEPPSTSIDTPVRAHVQDLLIAV</sequence>
<evidence type="ECO:0000313" key="3">
    <source>
        <dbReference type="EMBL" id="TCP06146.1"/>
    </source>
</evidence>
<dbReference type="GO" id="GO:0016829">
    <property type="term" value="F:lyase activity"/>
    <property type="evidence" value="ECO:0007669"/>
    <property type="project" value="UniProtKB-KW"/>
</dbReference>
<dbReference type="InterPro" id="IPR004360">
    <property type="entry name" value="Glyas_Fos-R_dOase_dom"/>
</dbReference>
<protein>
    <submittedName>
        <fullName evidence="3">Catechol 2,3-dioxygenase-like lactoylglutathione lyase family enzyme</fullName>
    </submittedName>
    <submittedName>
        <fullName evidence="2">Glyoxalase</fullName>
    </submittedName>
</protein>
<dbReference type="SUPFAM" id="SSF54593">
    <property type="entry name" value="Glyoxalase/Bleomycin resistance protein/Dihydroxybiphenyl dioxygenase"/>
    <property type="match status" value="1"/>
</dbReference>
<reference evidence="3 5" key="2">
    <citation type="submission" date="2019-03" db="EMBL/GenBank/DDBJ databases">
        <title>Genomic Encyclopedia of Type Strains, Phase IV (KMG-IV): sequencing the most valuable type-strain genomes for metagenomic binning, comparative biology and taxonomic classification.</title>
        <authorList>
            <person name="Goeker M."/>
        </authorList>
    </citation>
    <scope>NUCLEOTIDE SEQUENCE [LARGE SCALE GENOMIC DNA]</scope>
    <source>
        <strain evidence="3 5">DSM 15264</strain>
    </source>
</reference>
<comment type="caution">
    <text evidence="2">The sequence shown here is derived from an EMBL/GenBank/DDBJ whole genome shotgun (WGS) entry which is preliminary data.</text>
</comment>
<dbReference type="Gene3D" id="3.10.180.10">
    <property type="entry name" value="2,3-Dihydroxybiphenyl 1,2-Dioxygenase, domain 1"/>
    <property type="match status" value="1"/>
</dbReference>
<dbReference type="InterPro" id="IPR029068">
    <property type="entry name" value="Glyas_Bleomycin-R_OHBP_Dase"/>
</dbReference>
<name>A0A2S5T861_9BURK</name>
<dbReference type="EMBL" id="SLXF01000007">
    <property type="protein sequence ID" value="TCP06146.1"/>
    <property type="molecule type" value="Genomic_DNA"/>
</dbReference>
<dbReference type="AlphaFoldDB" id="A0A2S5T861"/>
<dbReference type="Proteomes" id="UP000239406">
    <property type="component" value="Unassembled WGS sequence"/>
</dbReference>
<keyword evidence="4" id="KW-1185">Reference proteome</keyword>
<reference evidence="2 4" key="1">
    <citation type="submission" date="2018-02" db="EMBL/GenBank/DDBJ databases">
        <title>Reclassifiation of [Polyangium] brachysporum DSM 7029 as Guopingzhaonella breviflexa gen. nov., sp. nov., a member of the family Comamonadaceae.</title>
        <authorList>
            <person name="Tang B."/>
        </authorList>
    </citation>
    <scope>NUCLEOTIDE SEQUENCE [LARGE SCALE GENOMIC DNA]</scope>
    <source>
        <strain evidence="2 4">DSM 15344</strain>
    </source>
</reference>
<dbReference type="PROSITE" id="PS51819">
    <property type="entry name" value="VOC"/>
    <property type="match status" value="1"/>
</dbReference>
<dbReference type="Proteomes" id="UP000294772">
    <property type="component" value="Unassembled WGS sequence"/>
</dbReference>
<keyword evidence="3" id="KW-0456">Lyase</keyword>
<evidence type="ECO:0000313" key="2">
    <source>
        <dbReference type="EMBL" id="PPE71194.1"/>
    </source>
</evidence>